<dbReference type="SUPFAM" id="SSF52374">
    <property type="entry name" value="Nucleotidylyl transferase"/>
    <property type="match status" value="1"/>
</dbReference>
<dbReference type="Pfam" id="PF08218">
    <property type="entry name" value="Citrate_ly_lig"/>
    <property type="match status" value="1"/>
</dbReference>
<name>A0A1I0AL64_9FIRM</name>
<feature type="domain" description="N-acetyltransferase" evidence="4">
    <location>
        <begin position="1"/>
        <end position="128"/>
    </location>
</feature>
<keyword evidence="2 3" id="KW-0067">ATP-binding</keyword>
<evidence type="ECO:0000256" key="2">
    <source>
        <dbReference type="ARBA" id="ARBA00022840"/>
    </source>
</evidence>
<evidence type="ECO:0000313" key="5">
    <source>
        <dbReference type="EMBL" id="SES95118.1"/>
    </source>
</evidence>
<dbReference type="GO" id="GO:0016829">
    <property type="term" value="F:lyase activity"/>
    <property type="evidence" value="ECO:0007669"/>
    <property type="project" value="UniProtKB-KW"/>
</dbReference>
<dbReference type="GO" id="GO:0005524">
    <property type="term" value="F:ATP binding"/>
    <property type="evidence" value="ECO:0007669"/>
    <property type="project" value="UniProtKB-UniRule"/>
</dbReference>
<keyword evidence="5" id="KW-0456">Lyase</keyword>
<comment type="catalytic activity">
    <reaction evidence="3">
        <text>holo-[citrate lyase ACP] + acetate + ATP = acetyl-[citrate lyase ACP] + AMP + diphosphate</text>
        <dbReference type="Rhea" id="RHEA:23788"/>
        <dbReference type="Rhea" id="RHEA-COMP:10158"/>
        <dbReference type="Rhea" id="RHEA-COMP:13710"/>
        <dbReference type="ChEBI" id="CHEBI:30089"/>
        <dbReference type="ChEBI" id="CHEBI:30616"/>
        <dbReference type="ChEBI" id="CHEBI:33019"/>
        <dbReference type="ChEBI" id="CHEBI:82683"/>
        <dbReference type="ChEBI" id="CHEBI:137976"/>
        <dbReference type="ChEBI" id="CHEBI:456215"/>
        <dbReference type="EC" id="6.2.1.22"/>
    </reaction>
</comment>
<dbReference type="CDD" id="cd02169">
    <property type="entry name" value="Citrate_lyase_ligase"/>
    <property type="match status" value="1"/>
</dbReference>
<evidence type="ECO:0000259" key="4">
    <source>
        <dbReference type="PROSITE" id="PS51186"/>
    </source>
</evidence>
<keyword evidence="3 5" id="KW-0436">Ligase</keyword>
<keyword evidence="6" id="KW-1185">Reference proteome</keyword>
<proteinExistence type="predicted"/>
<dbReference type="GO" id="GO:0008771">
    <property type="term" value="F:[citrate (pro-3S)-lyase] ligase activity"/>
    <property type="evidence" value="ECO:0007669"/>
    <property type="project" value="UniProtKB-EC"/>
</dbReference>
<dbReference type="SUPFAM" id="SSF55729">
    <property type="entry name" value="Acyl-CoA N-acyltransferases (Nat)"/>
    <property type="match status" value="1"/>
</dbReference>
<dbReference type="InterPro" id="IPR000182">
    <property type="entry name" value="GNAT_dom"/>
</dbReference>
<evidence type="ECO:0000256" key="1">
    <source>
        <dbReference type="ARBA" id="ARBA00022741"/>
    </source>
</evidence>
<protein>
    <recommendedName>
        <fullName evidence="3">[Citrate [pro-3S]-lyase] ligase</fullName>
        <ecNumber evidence="3">6.2.1.22</ecNumber>
    </recommendedName>
</protein>
<evidence type="ECO:0000256" key="3">
    <source>
        <dbReference type="PIRNR" id="PIRNR005751"/>
    </source>
</evidence>
<dbReference type="InterPro" id="IPR016181">
    <property type="entry name" value="Acyl_CoA_acyltransferase"/>
</dbReference>
<dbReference type="NCBIfam" id="TIGR00124">
    <property type="entry name" value="cit_ly_ligase"/>
    <property type="match status" value="1"/>
</dbReference>
<reference evidence="6" key="1">
    <citation type="submission" date="2016-10" db="EMBL/GenBank/DDBJ databases">
        <authorList>
            <person name="Varghese N."/>
            <person name="Submissions S."/>
        </authorList>
    </citation>
    <scope>NUCLEOTIDE SEQUENCE [LARGE SCALE GENOMIC DNA]</scope>
    <source>
        <strain evidence="6">NLAE-zl-G277</strain>
    </source>
</reference>
<evidence type="ECO:0000313" key="6">
    <source>
        <dbReference type="Proteomes" id="UP000198508"/>
    </source>
</evidence>
<organism evidence="5 6">
    <name type="scientific">Enterocloster lavalensis</name>
    <dbReference type="NCBI Taxonomy" id="460384"/>
    <lineage>
        <taxon>Bacteria</taxon>
        <taxon>Bacillati</taxon>
        <taxon>Bacillota</taxon>
        <taxon>Clostridia</taxon>
        <taxon>Lachnospirales</taxon>
        <taxon>Lachnospiraceae</taxon>
        <taxon>Enterocloster</taxon>
    </lineage>
</organism>
<keyword evidence="1 3" id="KW-0547">Nucleotide-binding</keyword>
<comment type="function">
    <text evidence="3">Acetylation of prosthetic group (2-(5''-phosphoribosyl)-3'-dephosphocoenzyme-A) of the gamma subunit of citrate lyase.</text>
</comment>
<dbReference type="AlphaFoldDB" id="A0A1I0AL64"/>
<dbReference type="EMBL" id="FOIM01000001">
    <property type="protein sequence ID" value="SES95118.1"/>
    <property type="molecule type" value="Genomic_DNA"/>
</dbReference>
<dbReference type="PANTHER" id="PTHR40599">
    <property type="entry name" value="[CITRATE [PRO-3S]-LYASE] LIGASE"/>
    <property type="match status" value="1"/>
</dbReference>
<dbReference type="Gene3D" id="3.40.50.620">
    <property type="entry name" value="HUPs"/>
    <property type="match status" value="1"/>
</dbReference>
<dbReference type="RefSeq" id="WP_092360369.1">
    <property type="nucleotide sequence ID" value="NZ_FOIM01000001.1"/>
</dbReference>
<dbReference type="GO" id="GO:0016747">
    <property type="term" value="F:acyltransferase activity, transferring groups other than amino-acyl groups"/>
    <property type="evidence" value="ECO:0007669"/>
    <property type="project" value="InterPro"/>
</dbReference>
<dbReference type="PROSITE" id="PS51186">
    <property type="entry name" value="GNAT"/>
    <property type="match status" value="1"/>
</dbReference>
<gene>
    <name evidence="5" type="ORF">SAMN05216313_101100</name>
</gene>
<dbReference type="InterPro" id="IPR014729">
    <property type="entry name" value="Rossmann-like_a/b/a_fold"/>
</dbReference>
<dbReference type="PIRSF" id="PIRSF005751">
    <property type="entry name" value="Acet_citr_lig"/>
    <property type="match status" value="1"/>
</dbReference>
<dbReference type="InterPro" id="IPR013166">
    <property type="entry name" value="Citrate_lyase_ligase_C"/>
</dbReference>
<sequence>MSDYHFSQIRYRDKLAVRQMEQLLAQEGIERDGNLDYTVGLYDEDYNLAATGSCFGNTLRCLAVDNRHQGEGLLNQVISHLIDYQYRRGILDLFLYTKCNTALFFKDLGFYEIARVEGKVVFMENRKGGFERYLERLLAETEKSGLTGERVGAVVMNATPFTLGHQYLVETAAADCDVLHLFVVSEDASLVPFAVREQLVKEGTAHLNNVVYHRTESYMISNATFPSYFLKDKDTVIRSHAVLDITIFEKIAKTLGIRVRYVGEEPFSAVTGIYNQVMAEQLAAAGLTLTVIPRKESGGTAISASKVRQLIKENRMEEMHGLVPESTYSYFISDVGRETAEKIRGCADVVHY</sequence>
<dbReference type="EC" id="6.2.1.22" evidence="3"/>
<dbReference type="PANTHER" id="PTHR40599:SF1">
    <property type="entry name" value="[CITRATE [PRO-3S]-LYASE] LIGASE"/>
    <property type="match status" value="1"/>
</dbReference>
<dbReference type="Gene3D" id="3.40.630.30">
    <property type="match status" value="1"/>
</dbReference>
<dbReference type="Proteomes" id="UP000198508">
    <property type="component" value="Unassembled WGS sequence"/>
</dbReference>
<accession>A0A1I0AL64</accession>
<dbReference type="InterPro" id="IPR005216">
    <property type="entry name" value="Citrate_lyase_ligase"/>
</dbReference>
<dbReference type="SMART" id="SM00764">
    <property type="entry name" value="Citrate_ly_lig"/>
    <property type="match status" value="1"/>
</dbReference>
<dbReference type="STRING" id="460384.SAMN05216313_101100"/>